<feature type="domain" description="DUF883" evidence="2">
    <location>
        <begin position="66"/>
        <end position="92"/>
    </location>
</feature>
<evidence type="ECO:0000313" key="4">
    <source>
        <dbReference type="Proteomes" id="UP000235015"/>
    </source>
</evidence>
<gene>
    <name evidence="3" type="ORF">C0630_18755</name>
</gene>
<evidence type="ECO:0000256" key="1">
    <source>
        <dbReference type="SAM" id="MobiDB-lite"/>
    </source>
</evidence>
<protein>
    <recommendedName>
        <fullName evidence="2">DUF883 domain-containing protein</fullName>
    </recommendedName>
</protein>
<name>A0A2N6CS76_9GAMM</name>
<dbReference type="EMBL" id="PKUN01000030">
    <property type="protein sequence ID" value="PLX59934.1"/>
    <property type="molecule type" value="Genomic_DNA"/>
</dbReference>
<dbReference type="Pfam" id="PF19029">
    <property type="entry name" value="DUF883_C"/>
    <property type="match status" value="1"/>
</dbReference>
<evidence type="ECO:0000259" key="2">
    <source>
        <dbReference type="Pfam" id="PF19029"/>
    </source>
</evidence>
<organism evidence="3 4">
    <name type="scientific">Sedimenticola selenatireducens</name>
    <dbReference type="NCBI Taxonomy" id="191960"/>
    <lineage>
        <taxon>Bacteria</taxon>
        <taxon>Pseudomonadati</taxon>
        <taxon>Pseudomonadota</taxon>
        <taxon>Gammaproteobacteria</taxon>
        <taxon>Chromatiales</taxon>
        <taxon>Sedimenticolaceae</taxon>
        <taxon>Sedimenticola</taxon>
    </lineage>
</organism>
<sequence>MSKSNSAEKQNHQSYKETISRRVAEELHERIDQAADRGDEFERKLHERGAKVQDKARNLKGGISRIAHDNPWALVGGSVALGILIGSLASRR</sequence>
<proteinExistence type="predicted"/>
<feature type="region of interest" description="Disordered" evidence="1">
    <location>
        <begin position="1"/>
        <end position="21"/>
    </location>
</feature>
<dbReference type="Proteomes" id="UP000235015">
    <property type="component" value="Unassembled WGS sequence"/>
</dbReference>
<dbReference type="RefSeq" id="WP_273440958.1">
    <property type="nucleotide sequence ID" value="NZ_PKUN01000030.1"/>
</dbReference>
<reference evidence="3 4" key="1">
    <citation type="submission" date="2017-11" db="EMBL/GenBank/DDBJ databases">
        <title>Genome-resolved metagenomics identifies genetic mobility, metabolic interactions, and unexpected diversity in perchlorate-reducing communities.</title>
        <authorList>
            <person name="Barnum T.P."/>
            <person name="Figueroa I.A."/>
            <person name="Carlstrom C.I."/>
            <person name="Lucas L.N."/>
            <person name="Engelbrektson A.L."/>
            <person name="Coates J.D."/>
        </authorList>
    </citation>
    <scope>NUCLEOTIDE SEQUENCE [LARGE SCALE GENOMIC DNA]</scope>
    <source>
        <strain evidence="3">BM301</strain>
    </source>
</reference>
<dbReference type="InterPro" id="IPR043605">
    <property type="entry name" value="DUF883_C"/>
</dbReference>
<accession>A0A2N6CS76</accession>
<feature type="compositionally biased region" description="Basic and acidic residues" evidence="1">
    <location>
        <begin position="9"/>
        <end position="21"/>
    </location>
</feature>
<comment type="caution">
    <text evidence="3">The sequence shown here is derived from an EMBL/GenBank/DDBJ whole genome shotgun (WGS) entry which is preliminary data.</text>
</comment>
<dbReference type="AlphaFoldDB" id="A0A2N6CS76"/>
<evidence type="ECO:0000313" key="3">
    <source>
        <dbReference type="EMBL" id="PLX59934.1"/>
    </source>
</evidence>
<dbReference type="STRING" id="1111735.GCA_000428045_02638"/>